<dbReference type="Pfam" id="PF03081">
    <property type="entry name" value="Exo70_C"/>
    <property type="match status" value="1"/>
</dbReference>
<evidence type="ECO:0000313" key="6">
    <source>
        <dbReference type="Proteomes" id="UP000315295"/>
    </source>
</evidence>
<evidence type="ECO:0000256" key="1">
    <source>
        <dbReference type="ARBA" id="ARBA00006756"/>
    </source>
</evidence>
<keyword evidence="3" id="KW-0268">Exocytosis</keyword>
<dbReference type="Gene3D" id="1.20.1280.170">
    <property type="entry name" value="Exocyst complex component Exo70"/>
    <property type="match status" value="1"/>
</dbReference>
<comment type="caution">
    <text evidence="5">The sequence shown here is derived from an EMBL/GenBank/DDBJ whole genome shotgun (WGS) entry which is preliminary data.</text>
</comment>
<dbReference type="InterPro" id="IPR004140">
    <property type="entry name" value="Exo70"/>
</dbReference>
<organism evidence="5 6">
    <name type="scientific">Malus baccata</name>
    <name type="common">Siberian crab apple</name>
    <name type="synonym">Pyrus baccata</name>
    <dbReference type="NCBI Taxonomy" id="106549"/>
    <lineage>
        <taxon>Eukaryota</taxon>
        <taxon>Viridiplantae</taxon>
        <taxon>Streptophyta</taxon>
        <taxon>Embryophyta</taxon>
        <taxon>Tracheophyta</taxon>
        <taxon>Spermatophyta</taxon>
        <taxon>Magnoliopsida</taxon>
        <taxon>eudicotyledons</taxon>
        <taxon>Gunneridae</taxon>
        <taxon>Pentapetalae</taxon>
        <taxon>rosids</taxon>
        <taxon>fabids</taxon>
        <taxon>Rosales</taxon>
        <taxon>Rosaceae</taxon>
        <taxon>Amygdaloideae</taxon>
        <taxon>Maleae</taxon>
        <taxon>Malus</taxon>
    </lineage>
</organism>
<gene>
    <name evidence="5" type="ORF">C1H46_009489</name>
</gene>
<dbReference type="AlphaFoldDB" id="A0A540N1G7"/>
<dbReference type="GO" id="GO:0006887">
    <property type="term" value="P:exocytosis"/>
    <property type="evidence" value="ECO:0007669"/>
    <property type="project" value="UniProtKB-KW"/>
</dbReference>
<dbReference type="PANTHER" id="PTHR12542:SF26">
    <property type="entry name" value="EXOCYST SUBUNIT EXO70 FAMILY PROTEIN"/>
    <property type="match status" value="1"/>
</dbReference>
<dbReference type="GO" id="GO:0000145">
    <property type="term" value="C:exocyst"/>
    <property type="evidence" value="ECO:0007669"/>
    <property type="project" value="InterPro"/>
</dbReference>
<dbReference type="STRING" id="106549.A0A540N1G7"/>
<proteinExistence type="inferred from homology"/>
<name>A0A540N1G7_MALBA</name>
<keyword evidence="3" id="KW-0653">Protein transport</keyword>
<dbReference type="InterPro" id="IPR016159">
    <property type="entry name" value="Cullin_repeat-like_dom_sf"/>
</dbReference>
<keyword evidence="6" id="KW-1185">Reference proteome</keyword>
<evidence type="ECO:0000313" key="5">
    <source>
        <dbReference type="EMBL" id="TQE04886.1"/>
    </source>
</evidence>
<dbReference type="PANTHER" id="PTHR12542">
    <property type="entry name" value="EXOCYST COMPLEX PROTEIN EXO70"/>
    <property type="match status" value="1"/>
</dbReference>
<protein>
    <recommendedName>
        <fullName evidence="3">Exocyst subunit Exo70 family protein</fullName>
    </recommendedName>
</protein>
<accession>A0A540N1G7</accession>
<dbReference type="GO" id="GO:0005546">
    <property type="term" value="F:phosphatidylinositol-4,5-bisphosphate binding"/>
    <property type="evidence" value="ECO:0007669"/>
    <property type="project" value="InterPro"/>
</dbReference>
<evidence type="ECO:0000259" key="4">
    <source>
        <dbReference type="Pfam" id="PF03081"/>
    </source>
</evidence>
<dbReference type="Proteomes" id="UP000315295">
    <property type="component" value="Unassembled WGS sequence"/>
</dbReference>
<dbReference type="EMBL" id="VIEB01000132">
    <property type="protein sequence ID" value="TQE04886.1"/>
    <property type="molecule type" value="Genomic_DNA"/>
</dbReference>
<dbReference type="GO" id="GO:0015031">
    <property type="term" value="P:protein transport"/>
    <property type="evidence" value="ECO:0007669"/>
    <property type="project" value="UniProtKB-KW"/>
</dbReference>
<evidence type="ECO:0000256" key="2">
    <source>
        <dbReference type="ARBA" id="ARBA00022448"/>
    </source>
</evidence>
<feature type="domain" description="Exocyst complex subunit Exo70 C-terminal" evidence="4">
    <location>
        <begin position="9"/>
        <end position="172"/>
    </location>
</feature>
<dbReference type="InterPro" id="IPR046364">
    <property type="entry name" value="Exo70_C"/>
</dbReference>
<reference evidence="5 6" key="1">
    <citation type="journal article" date="2019" name="G3 (Bethesda)">
        <title>Sequencing of a Wild Apple (Malus baccata) Genome Unravels the Differences Between Cultivated and Wild Apple Species Regarding Disease Resistance and Cold Tolerance.</title>
        <authorList>
            <person name="Chen X."/>
        </authorList>
    </citation>
    <scope>NUCLEOTIDE SEQUENCE [LARGE SCALE GENOMIC DNA]</scope>
    <source>
        <strain evidence="6">cv. Shandingzi</strain>
        <tissue evidence="5">Leaves</tissue>
    </source>
</reference>
<comment type="similarity">
    <text evidence="1 3">Belongs to the EXO70 family.</text>
</comment>
<evidence type="ECO:0000256" key="3">
    <source>
        <dbReference type="RuleBase" id="RU365026"/>
    </source>
</evidence>
<comment type="function">
    <text evidence="3">Component of the exocyst complex.</text>
</comment>
<sequence length="207" mass="23868">MKKTRADQKKSWKLSASRSLRWSMADDGSTPAVSVHLACLILVLLCKLDMKADIYKDVSLSYLFLANNLHFIVENAQQTPNLKLLLGEDWVTEHANKVKLYASNYESTTRTKVLSSLPEKSSEISPEMAKECFKRFNARLKKQTSWAVEDGKLRELLEDVNCTVYNLYDSFIFHSVPSDRFRSFRSFQFKPNDHIERCIHLNAKAIL</sequence>
<keyword evidence="2 3" id="KW-0813">Transport</keyword>
<dbReference type="SUPFAM" id="SSF74788">
    <property type="entry name" value="Cullin repeat-like"/>
    <property type="match status" value="1"/>
</dbReference>